<organism evidence="2 3">
    <name type="scientific">Halorientalis pallida</name>
    <dbReference type="NCBI Taxonomy" id="2479928"/>
    <lineage>
        <taxon>Archaea</taxon>
        <taxon>Methanobacteriati</taxon>
        <taxon>Methanobacteriota</taxon>
        <taxon>Stenosarchaea group</taxon>
        <taxon>Halobacteria</taxon>
        <taxon>Halobacteriales</taxon>
        <taxon>Haloarculaceae</taxon>
        <taxon>Halorientalis</taxon>
    </lineage>
</organism>
<evidence type="ECO:0000313" key="3">
    <source>
        <dbReference type="Proteomes" id="UP000289691"/>
    </source>
</evidence>
<dbReference type="EMBL" id="RDFA01000013">
    <property type="protein sequence ID" value="RXK46168.1"/>
    <property type="molecule type" value="Genomic_DNA"/>
</dbReference>
<dbReference type="AlphaFoldDB" id="A0A498KRA1"/>
<dbReference type="Proteomes" id="UP000289691">
    <property type="component" value="Unassembled WGS sequence"/>
</dbReference>
<comment type="caution">
    <text evidence="2">The sequence shown here is derived from an EMBL/GenBank/DDBJ whole genome shotgun (WGS) entry which is preliminary data.</text>
</comment>
<keyword evidence="3" id="KW-1185">Reference proteome</keyword>
<reference evidence="2 3" key="1">
    <citation type="submission" date="2019-01" db="EMBL/GenBank/DDBJ databases">
        <title>Halorientalis sp. F13-25 a new haloarchaeum isolated from hypersaline water.</title>
        <authorList>
            <person name="Ana D.-V."/>
            <person name="Cristina S.-P."/>
            <person name="Antonio V."/>
        </authorList>
    </citation>
    <scope>NUCLEOTIDE SEQUENCE [LARGE SCALE GENOMIC DNA]</scope>
    <source>
        <strain evidence="2 3">F13-25</strain>
    </source>
</reference>
<proteinExistence type="predicted"/>
<evidence type="ECO:0000256" key="1">
    <source>
        <dbReference type="SAM" id="MobiDB-lite"/>
    </source>
</evidence>
<protein>
    <submittedName>
        <fullName evidence="2">Uncharacterized protein</fullName>
    </submittedName>
</protein>
<gene>
    <name evidence="2" type="ORF">EAF64_20570</name>
</gene>
<feature type="region of interest" description="Disordered" evidence="1">
    <location>
        <begin position="1"/>
        <end position="70"/>
    </location>
</feature>
<sequence>MGKDRSSIGDSKASMTWPAGWRSSPPPGRGRELDAPVVSADSDLTHDETKQVIEVEGYRDESDGITDNSS</sequence>
<feature type="compositionally biased region" description="Basic and acidic residues" evidence="1">
    <location>
        <begin position="43"/>
        <end position="62"/>
    </location>
</feature>
<evidence type="ECO:0000313" key="2">
    <source>
        <dbReference type="EMBL" id="RXK46168.1"/>
    </source>
</evidence>
<name>A0A498KRA1_9EURY</name>
<accession>A0A498KRA1</accession>